<keyword evidence="5" id="KW-0970">Cilium biogenesis/degradation</keyword>
<feature type="compositionally biased region" description="Basic and acidic residues" evidence="9">
    <location>
        <begin position="365"/>
        <end position="380"/>
    </location>
</feature>
<dbReference type="PANTHER" id="PTHR18875:SF5">
    <property type="entry name" value="DEUTEROSOME ASSEMBLY PROTEIN 1"/>
    <property type="match status" value="1"/>
</dbReference>
<dbReference type="PANTHER" id="PTHR18875">
    <property type="entry name" value="SARCOMA ANTIGEN NY-SAR-24/CYTOSKELETAL PROTEIN SOJO"/>
    <property type="match status" value="1"/>
</dbReference>
<comment type="similarity">
    <text evidence="2">Belongs to the CEP63 family.</text>
</comment>
<dbReference type="GO" id="GO:0005814">
    <property type="term" value="C:centriole"/>
    <property type="evidence" value="ECO:0007669"/>
    <property type="project" value="TreeGrafter"/>
</dbReference>
<dbReference type="AlphaFoldDB" id="A0A8C5QSY3"/>
<evidence type="ECO:0000256" key="9">
    <source>
        <dbReference type="SAM" id="MobiDB-lite"/>
    </source>
</evidence>
<dbReference type="GO" id="GO:0007099">
    <property type="term" value="P:centriole replication"/>
    <property type="evidence" value="ECO:0007669"/>
    <property type="project" value="TreeGrafter"/>
</dbReference>
<evidence type="ECO:0000256" key="5">
    <source>
        <dbReference type="ARBA" id="ARBA00022794"/>
    </source>
</evidence>
<evidence type="ECO:0000256" key="6">
    <source>
        <dbReference type="ARBA" id="ARBA00023054"/>
    </source>
</evidence>
<feature type="coiled-coil region" evidence="8">
    <location>
        <begin position="416"/>
        <end position="443"/>
    </location>
</feature>
<reference evidence="12" key="2">
    <citation type="submission" date="2025-09" db="UniProtKB">
        <authorList>
            <consortium name="Ensembl"/>
        </authorList>
    </citation>
    <scope>IDENTIFICATION</scope>
</reference>
<evidence type="ECO:0000256" key="4">
    <source>
        <dbReference type="ARBA" id="ARBA00022490"/>
    </source>
</evidence>
<evidence type="ECO:0000259" key="11">
    <source>
        <dbReference type="Pfam" id="PF25771"/>
    </source>
</evidence>
<dbReference type="InterPro" id="IPR057656">
    <property type="entry name" value="CEP63/Deup1_CC"/>
</dbReference>
<feature type="region of interest" description="Disordered" evidence="9">
    <location>
        <begin position="342"/>
        <end position="407"/>
    </location>
</feature>
<organism evidence="12 13">
    <name type="scientific">Leptobrachium leishanense</name>
    <name type="common">Leishan spiny toad</name>
    <dbReference type="NCBI Taxonomy" id="445787"/>
    <lineage>
        <taxon>Eukaryota</taxon>
        <taxon>Metazoa</taxon>
        <taxon>Chordata</taxon>
        <taxon>Craniata</taxon>
        <taxon>Vertebrata</taxon>
        <taxon>Euteleostomi</taxon>
        <taxon>Amphibia</taxon>
        <taxon>Batrachia</taxon>
        <taxon>Anura</taxon>
        <taxon>Pelobatoidea</taxon>
        <taxon>Megophryidae</taxon>
        <taxon>Leptobrachium</taxon>
    </lineage>
</organism>
<keyword evidence="6 8" id="KW-0175">Coiled coil</keyword>
<evidence type="ECO:0000313" key="12">
    <source>
        <dbReference type="Ensembl" id="ENSLLEP00000042407.1"/>
    </source>
</evidence>
<dbReference type="GO" id="GO:0005737">
    <property type="term" value="C:cytoplasm"/>
    <property type="evidence" value="ECO:0007669"/>
    <property type="project" value="UniProtKB-SubCell"/>
</dbReference>
<keyword evidence="4" id="KW-0963">Cytoplasm</keyword>
<evidence type="ECO:0000256" key="1">
    <source>
        <dbReference type="ARBA" id="ARBA00004496"/>
    </source>
</evidence>
<feature type="domain" description="CEP63/Deup1 N-terminal" evidence="10">
    <location>
        <begin position="7"/>
        <end position="63"/>
    </location>
</feature>
<dbReference type="Proteomes" id="UP000694569">
    <property type="component" value="Unplaced"/>
</dbReference>
<evidence type="ECO:0000259" key="10">
    <source>
        <dbReference type="Pfam" id="PF17045"/>
    </source>
</evidence>
<dbReference type="GeneTree" id="ENSGT00940000153190"/>
<evidence type="ECO:0000256" key="7">
    <source>
        <dbReference type="ARBA" id="ARBA00030704"/>
    </source>
</evidence>
<dbReference type="Ensembl" id="ENSLLET00000044103.1">
    <property type="protein sequence ID" value="ENSLLEP00000042407.1"/>
    <property type="gene ID" value="ENSLLEG00000026662.1"/>
</dbReference>
<dbReference type="Pfam" id="PF25771">
    <property type="entry name" value="CC_CEP152-bind"/>
    <property type="match status" value="1"/>
</dbReference>
<name>A0A8C5QSY3_9ANUR</name>
<accession>A0A8C5QSY3</accession>
<feature type="coiled-coil region" evidence="8">
    <location>
        <begin position="95"/>
        <end position="223"/>
    </location>
</feature>
<comment type="subcellular location">
    <subcellularLocation>
        <location evidence="1">Cytoplasm</location>
    </subcellularLocation>
</comment>
<dbReference type="InterPro" id="IPR031470">
    <property type="entry name" value="CEP63/Deup1_N"/>
</dbReference>
<dbReference type="GO" id="GO:0098535">
    <property type="term" value="P:de novo centriole assembly involved in multi-ciliated epithelial cell differentiation"/>
    <property type="evidence" value="ECO:0007669"/>
    <property type="project" value="TreeGrafter"/>
</dbReference>
<evidence type="ECO:0000256" key="3">
    <source>
        <dbReference type="ARBA" id="ARBA00019105"/>
    </source>
</evidence>
<keyword evidence="13" id="KW-1185">Reference proteome</keyword>
<feature type="domain" description="CEP63/Deup1 CEP152 binding coiled coil" evidence="11">
    <location>
        <begin position="414"/>
        <end position="445"/>
    </location>
</feature>
<evidence type="ECO:0000256" key="2">
    <source>
        <dbReference type="ARBA" id="ARBA00007181"/>
    </source>
</evidence>
<dbReference type="Pfam" id="PF17045">
    <property type="entry name" value="CEP63"/>
    <property type="match status" value="2"/>
</dbReference>
<reference evidence="12" key="1">
    <citation type="submission" date="2025-08" db="UniProtKB">
        <authorList>
            <consortium name="Ensembl"/>
        </authorList>
    </citation>
    <scope>IDENTIFICATION</scope>
</reference>
<proteinExistence type="inferred from homology"/>
<sequence>RWSILDSSCENDLEELMRQIDIMVNSKKVEWEQQVVTLQQRLQAQDKELSDARNALDKKKCEVPDPARTAIFLLYDVQRIAMFYSKRIKEFKVLSNEWENQRAFYKNQLKSLCDQRKSLTEKCQLLQQSQSYQEQLSSRTQLQDEAIANNQAEIRRLRCQLDVSQETIRSDRVIIDNLNSTIKEITLSRNSLKDENQQLLEELNRCQKRCQKMELDLSEVRAALQAHNHLLESGELDQKPVQIAGPDVTLNKKPHGNDTRYFTSLERLRTDITEPTTKLHQRDIPTATTSDKHFHLEQDLELQEHNNGIQQVRTRCECPNKCSDINQVKVLEPLQHCREGIGKRREKKRKEREGAAQAQKRKRKEEKNDKERRQIQERSCDTVYNNDTFPRSVKNKPKSDKSSTGTSFISAAEKFLNEENKRAKDFEDVLNLHIEEMQRYSENTKQITWRPP</sequence>
<feature type="coiled-coil region" evidence="8">
    <location>
        <begin position="28"/>
        <end position="62"/>
    </location>
</feature>
<dbReference type="GO" id="GO:0030030">
    <property type="term" value="P:cell projection organization"/>
    <property type="evidence" value="ECO:0007669"/>
    <property type="project" value="UniProtKB-KW"/>
</dbReference>
<protein>
    <recommendedName>
        <fullName evidence="3">Deuterosome assembly protein 1</fullName>
    </recommendedName>
    <alternativeName>
        <fullName evidence="7">Coiled-coil domain-containing protein 67</fullName>
    </alternativeName>
</protein>
<evidence type="ECO:0000256" key="8">
    <source>
        <dbReference type="SAM" id="Coils"/>
    </source>
</evidence>
<dbReference type="OrthoDB" id="10007333at2759"/>
<feature type="domain" description="CEP63/Deup1 N-terminal" evidence="10">
    <location>
        <begin position="85"/>
        <end position="227"/>
    </location>
</feature>
<evidence type="ECO:0000313" key="13">
    <source>
        <dbReference type="Proteomes" id="UP000694569"/>
    </source>
</evidence>